<dbReference type="Proteomes" id="UP000013909">
    <property type="component" value="Unassembled WGS sequence"/>
</dbReference>
<evidence type="ECO:0000259" key="13">
    <source>
        <dbReference type="Pfam" id="PF00224"/>
    </source>
</evidence>
<dbReference type="RefSeq" id="WP_010855473.1">
    <property type="nucleotide sequence ID" value="NZ_AQHR01000088.1"/>
</dbReference>
<evidence type="ECO:0000313" key="15">
    <source>
        <dbReference type="Proteomes" id="UP000013909"/>
    </source>
</evidence>
<reference evidence="14 15" key="1">
    <citation type="submission" date="2013-02" db="EMBL/GenBank/DDBJ databases">
        <title>A novel strain isolated from Lonar lake, Maharashtra, India.</title>
        <authorList>
            <person name="Singh A."/>
        </authorList>
    </citation>
    <scope>NUCLEOTIDE SEQUENCE [LARGE SCALE GENOMIC DNA]</scope>
    <source>
        <strain evidence="14 15">AK24</strain>
    </source>
</reference>
<comment type="similarity">
    <text evidence="2 12">Belongs to the pyruvate kinase family.</text>
</comment>
<evidence type="ECO:0000256" key="6">
    <source>
        <dbReference type="ARBA" id="ARBA00022741"/>
    </source>
</evidence>
<dbReference type="PANTHER" id="PTHR11817">
    <property type="entry name" value="PYRUVATE KINASE"/>
    <property type="match status" value="1"/>
</dbReference>
<evidence type="ECO:0000256" key="12">
    <source>
        <dbReference type="RuleBase" id="RU000504"/>
    </source>
</evidence>
<dbReference type="InterPro" id="IPR015806">
    <property type="entry name" value="Pyrv_Knase_insert_dom_sf"/>
</dbReference>
<keyword evidence="7 12" id="KW-0418">Kinase</keyword>
<dbReference type="GO" id="GO:0030955">
    <property type="term" value="F:potassium ion binding"/>
    <property type="evidence" value="ECO:0007669"/>
    <property type="project" value="InterPro"/>
</dbReference>
<evidence type="ECO:0000256" key="4">
    <source>
        <dbReference type="ARBA" id="ARBA00022679"/>
    </source>
</evidence>
<dbReference type="InterPro" id="IPR001697">
    <property type="entry name" value="Pyr_Knase"/>
</dbReference>
<evidence type="ECO:0000256" key="2">
    <source>
        <dbReference type="ARBA" id="ARBA00008663"/>
    </source>
</evidence>
<organism evidence="14 15">
    <name type="scientific">Lunatimonas lonarensis</name>
    <dbReference type="NCBI Taxonomy" id="1232681"/>
    <lineage>
        <taxon>Bacteria</taxon>
        <taxon>Pseudomonadati</taxon>
        <taxon>Bacteroidota</taxon>
        <taxon>Cytophagia</taxon>
        <taxon>Cytophagales</taxon>
        <taxon>Cyclobacteriaceae</taxon>
    </lineage>
</organism>
<evidence type="ECO:0000256" key="9">
    <source>
        <dbReference type="ARBA" id="ARBA00022842"/>
    </source>
</evidence>
<keyword evidence="6" id="KW-0547">Nucleotide-binding</keyword>
<dbReference type="GO" id="GO:0016301">
    <property type="term" value="F:kinase activity"/>
    <property type="evidence" value="ECO:0007669"/>
    <property type="project" value="UniProtKB-KW"/>
</dbReference>
<dbReference type="Gene3D" id="2.40.33.10">
    <property type="entry name" value="PK beta-barrel domain-like"/>
    <property type="match status" value="1"/>
</dbReference>
<keyword evidence="5" id="KW-0479">Metal-binding</keyword>
<dbReference type="InterPro" id="IPR015813">
    <property type="entry name" value="Pyrv/PenolPyrv_kinase-like_dom"/>
</dbReference>
<evidence type="ECO:0000256" key="7">
    <source>
        <dbReference type="ARBA" id="ARBA00022777"/>
    </source>
</evidence>
<accession>R7ZQ47</accession>
<dbReference type="PATRIC" id="fig|1288963.3.peg.3334"/>
<comment type="pathway">
    <text evidence="1 12">Carbohydrate degradation; glycolysis; pyruvate from D-glyceraldehyde 3-phosphate: step 5/5.</text>
</comment>
<feature type="domain" description="Pyruvate kinase barrel" evidence="13">
    <location>
        <begin position="128"/>
        <end position="444"/>
    </location>
</feature>
<keyword evidence="15" id="KW-1185">Reference proteome</keyword>
<keyword evidence="8" id="KW-0067">ATP-binding</keyword>
<dbReference type="InterPro" id="IPR040442">
    <property type="entry name" value="Pyrv_kinase-like_dom_sf"/>
</dbReference>
<sequence length="483" mass="54201">MKADPILIEQQLALIESEMRQACLEQPELIEAIHPNNQSAAKNLLHYLAFRSEDRTKLQLALHRLGLSALSNAESHILSQVQSVRKRLGHQYEAEELFQHTYPETKAYLARKANQLLGTGEPGHHPYIMVTLDPDMIGEHHKLGELLQHGMNVARINCAHGDQATWKELVETIRRASHDSGIPCRIYMDLAGPKIRTKFLGDDKKKKSLSIAEGELLYLAASRKGFRKKDRVVSPSVPEVLPYLRPEQRVLFDDGKVYGTIESKDKRGVAVRIRKYFTKKQRMKADKGINFPDSKIDIPALTASDRENLPFIVSHADLIGYSFVNTPEDLQLLRSLIGTLSENPPPVILKIETALSVRNLPALLLESMKDPLSGVMIARGDLAVETGFQKLAEIQDDILWVCEAAQIPVIWATQVLETLHKTGIATRSEITDAAQAALAECIMINKGPHTVTVIEYLKEIIHRSKTQRTKKRFLVGKLKLGKL</sequence>
<dbReference type="InterPro" id="IPR015793">
    <property type="entry name" value="Pyrv_Knase_brl"/>
</dbReference>
<dbReference type="SUPFAM" id="SSF51621">
    <property type="entry name" value="Phosphoenolpyruvate/pyruvate domain"/>
    <property type="match status" value="1"/>
</dbReference>
<dbReference type="GO" id="GO:0004743">
    <property type="term" value="F:pyruvate kinase activity"/>
    <property type="evidence" value="ECO:0007669"/>
    <property type="project" value="UniProtKB-EC"/>
</dbReference>
<dbReference type="OrthoDB" id="9812123at2"/>
<keyword evidence="11 14" id="KW-0670">Pyruvate</keyword>
<dbReference type="GO" id="GO:0000287">
    <property type="term" value="F:magnesium ion binding"/>
    <property type="evidence" value="ECO:0007669"/>
    <property type="project" value="InterPro"/>
</dbReference>
<dbReference type="Pfam" id="PF00224">
    <property type="entry name" value="PK"/>
    <property type="match status" value="1"/>
</dbReference>
<evidence type="ECO:0000256" key="11">
    <source>
        <dbReference type="ARBA" id="ARBA00023317"/>
    </source>
</evidence>
<dbReference type="InterPro" id="IPR011037">
    <property type="entry name" value="Pyrv_Knase-like_insert_dom_sf"/>
</dbReference>
<dbReference type="Gene3D" id="3.20.20.60">
    <property type="entry name" value="Phosphoenolpyruvate-binding domains"/>
    <property type="match status" value="1"/>
</dbReference>
<evidence type="ECO:0000313" key="14">
    <source>
        <dbReference type="EMBL" id="EON76212.1"/>
    </source>
</evidence>
<dbReference type="EC" id="2.7.1.40" evidence="3 12"/>
<proteinExistence type="inferred from homology"/>
<dbReference type="EMBL" id="AQHR01000088">
    <property type="protein sequence ID" value="EON76212.1"/>
    <property type="molecule type" value="Genomic_DNA"/>
</dbReference>
<keyword evidence="10 12" id="KW-0324">Glycolysis</keyword>
<dbReference type="STRING" id="1232681.ADIS_3340"/>
<evidence type="ECO:0000256" key="1">
    <source>
        <dbReference type="ARBA" id="ARBA00004997"/>
    </source>
</evidence>
<evidence type="ECO:0000256" key="3">
    <source>
        <dbReference type="ARBA" id="ARBA00012142"/>
    </source>
</evidence>
<evidence type="ECO:0000256" key="5">
    <source>
        <dbReference type="ARBA" id="ARBA00022723"/>
    </source>
</evidence>
<evidence type="ECO:0000256" key="10">
    <source>
        <dbReference type="ARBA" id="ARBA00023152"/>
    </source>
</evidence>
<evidence type="ECO:0000256" key="8">
    <source>
        <dbReference type="ARBA" id="ARBA00022840"/>
    </source>
</evidence>
<name>R7ZQ47_9BACT</name>
<dbReference type="UniPathway" id="UPA00109">
    <property type="reaction ID" value="UER00188"/>
</dbReference>
<dbReference type="GO" id="GO:0005524">
    <property type="term" value="F:ATP binding"/>
    <property type="evidence" value="ECO:0007669"/>
    <property type="project" value="UniProtKB-KW"/>
</dbReference>
<keyword evidence="9 12" id="KW-0460">Magnesium</keyword>
<dbReference type="AlphaFoldDB" id="R7ZQ47"/>
<comment type="caution">
    <text evidence="14">The sequence shown here is derived from an EMBL/GenBank/DDBJ whole genome shotgun (WGS) entry which is preliminary data.</text>
</comment>
<protein>
    <recommendedName>
        <fullName evidence="3 12">Pyruvate kinase</fullName>
        <ecNumber evidence="3 12">2.7.1.40</ecNumber>
    </recommendedName>
</protein>
<comment type="catalytic activity">
    <reaction evidence="12">
        <text>pyruvate + ATP = phosphoenolpyruvate + ADP + H(+)</text>
        <dbReference type="Rhea" id="RHEA:18157"/>
        <dbReference type="ChEBI" id="CHEBI:15361"/>
        <dbReference type="ChEBI" id="CHEBI:15378"/>
        <dbReference type="ChEBI" id="CHEBI:30616"/>
        <dbReference type="ChEBI" id="CHEBI:58702"/>
        <dbReference type="ChEBI" id="CHEBI:456216"/>
        <dbReference type="EC" id="2.7.1.40"/>
    </reaction>
</comment>
<dbReference type="PRINTS" id="PR01050">
    <property type="entry name" value="PYRUVTKNASE"/>
</dbReference>
<dbReference type="SUPFAM" id="SSF50800">
    <property type="entry name" value="PK beta-barrel domain-like"/>
    <property type="match status" value="1"/>
</dbReference>
<gene>
    <name evidence="14" type="ORF">ADIS_3340</name>
</gene>
<keyword evidence="4 12" id="KW-0808">Transferase</keyword>